<dbReference type="InterPro" id="IPR036047">
    <property type="entry name" value="F-box-like_dom_sf"/>
</dbReference>
<accession>A0A423VP17</accession>
<dbReference type="OrthoDB" id="629492at2759"/>
<dbReference type="Gene3D" id="3.80.10.10">
    <property type="entry name" value="Ribonuclease Inhibitor"/>
    <property type="match status" value="1"/>
</dbReference>
<organism evidence="2 3">
    <name type="scientific">Cytospora schulzeri</name>
    <dbReference type="NCBI Taxonomy" id="448051"/>
    <lineage>
        <taxon>Eukaryota</taxon>
        <taxon>Fungi</taxon>
        <taxon>Dikarya</taxon>
        <taxon>Ascomycota</taxon>
        <taxon>Pezizomycotina</taxon>
        <taxon>Sordariomycetes</taxon>
        <taxon>Sordariomycetidae</taxon>
        <taxon>Diaporthales</taxon>
        <taxon>Cytosporaceae</taxon>
        <taxon>Cytospora</taxon>
    </lineage>
</organism>
<feature type="domain" description="F-box" evidence="1">
    <location>
        <begin position="204"/>
        <end position="250"/>
    </location>
</feature>
<dbReference type="SUPFAM" id="SSF81383">
    <property type="entry name" value="F-box domain"/>
    <property type="match status" value="1"/>
</dbReference>
<dbReference type="STRING" id="356882.A0A423VP17"/>
<dbReference type="Pfam" id="PF12937">
    <property type="entry name" value="F-box-like"/>
    <property type="match status" value="1"/>
</dbReference>
<evidence type="ECO:0000313" key="3">
    <source>
        <dbReference type="Proteomes" id="UP000283895"/>
    </source>
</evidence>
<dbReference type="InterPro" id="IPR011990">
    <property type="entry name" value="TPR-like_helical_dom_sf"/>
</dbReference>
<keyword evidence="3" id="KW-1185">Reference proteome</keyword>
<dbReference type="InterPro" id="IPR032675">
    <property type="entry name" value="LRR_dom_sf"/>
</dbReference>
<gene>
    <name evidence="2" type="ORF">VMCG_09031</name>
</gene>
<name>A0A423VP17_9PEZI</name>
<evidence type="ECO:0000313" key="2">
    <source>
        <dbReference type="EMBL" id="ROV92742.1"/>
    </source>
</evidence>
<dbReference type="PROSITE" id="PS50181">
    <property type="entry name" value="FBOX"/>
    <property type="match status" value="1"/>
</dbReference>
<protein>
    <recommendedName>
        <fullName evidence="1">F-box domain-containing protein</fullName>
    </recommendedName>
</protein>
<sequence length="590" mass="65780">MPVPAATGPGDQGAFLVQARKLYVASKYKAALVHFKMASIISALVKCSCNRDMVITAKKLGISLKEVSIPTCHCKDLNALSLAPNPDRLAMYNLAIKHCTCGSGLVSCDLPAHLGAIEGIAAAYDKLQAHNKALKYASLYIIMAPHAPEGYLRMAKALRLMDTSQSSNTTARCTWIYHQALESVKTYGNKDHGKLKILYSLLRKDIIVSLPTELQTMVLRHLSQAELCRCMRVTKHWDHASRNPSLWKDLKFVKHWSAPKPRPLRPGVLNDIIINRASKLAKSLVIHGMEDFGIDDTKLRPMAPPVFDFFRLVTAMPALKDVSIVGCDACYDKLTDESTSTTSSWDNLERFVLRRCHWVPMRSISTNCTPLLHCGLRLLDTPATPTSFLVRYKAFANEYENITGERLPLQFEQMEHLGLSEYDFYHDNARHRTIIEALSWFLGLLAPSVSNGTLTSLDIPFDNDVQAEFDRVLLDKRSICSLNCNALPPPPSFQPSGLVSPTADAFLIWLEGFPNLTTIGLFPRDREVCAMMVAKILSKESSIRTIYTNELVGVYWDDALKKAQGIGVRIIRADRVPEPVLKPLDTKSNA</sequence>
<dbReference type="SUPFAM" id="SSF48452">
    <property type="entry name" value="TPR-like"/>
    <property type="match status" value="1"/>
</dbReference>
<evidence type="ECO:0000259" key="1">
    <source>
        <dbReference type="PROSITE" id="PS50181"/>
    </source>
</evidence>
<dbReference type="Proteomes" id="UP000283895">
    <property type="component" value="Unassembled WGS sequence"/>
</dbReference>
<reference evidence="2 3" key="1">
    <citation type="submission" date="2015-09" db="EMBL/GenBank/DDBJ databases">
        <title>Host preference determinants of Valsa canker pathogens revealed by comparative genomics.</title>
        <authorList>
            <person name="Yin Z."/>
            <person name="Huang L."/>
        </authorList>
    </citation>
    <scope>NUCLEOTIDE SEQUENCE [LARGE SCALE GENOMIC DNA]</scope>
    <source>
        <strain evidence="2 3">03-1</strain>
    </source>
</reference>
<proteinExistence type="predicted"/>
<dbReference type="InterPro" id="IPR001810">
    <property type="entry name" value="F-box_dom"/>
</dbReference>
<dbReference type="SMART" id="SM00256">
    <property type="entry name" value="FBOX"/>
    <property type="match status" value="1"/>
</dbReference>
<dbReference type="AlphaFoldDB" id="A0A423VP17"/>
<comment type="caution">
    <text evidence="2">The sequence shown here is derived from an EMBL/GenBank/DDBJ whole genome shotgun (WGS) entry which is preliminary data.</text>
</comment>
<dbReference type="EMBL" id="LKEA01000048">
    <property type="protein sequence ID" value="ROV92742.1"/>
    <property type="molecule type" value="Genomic_DNA"/>
</dbReference>